<proteinExistence type="predicted"/>
<comment type="caution">
    <text evidence="2">The sequence shown here is derived from an EMBL/GenBank/DDBJ whole genome shotgun (WGS) entry which is preliminary data.</text>
</comment>
<accession>A0AAN7WHR0</accession>
<dbReference type="EMBL" id="JAVRQU010000001">
    <property type="protein sequence ID" value="KAK5708223.1"/>
    <property type="molecule type" value="Genomic_DNA"/>
</dbReference>
<gene>
    <name evidence="2" type="ORF">LTR97_000763</name>
</gene>
<organism evidence="2 3">
    <name type="scientific">Elasticomyces elasticus</name>
    <dbReference type="NCBI Taxonomy" id="574655"/>
    <lineage>
        <taxon>Eukaryota</taxon>
        <taxon>Fungi</taxon>
        <taxon>Dikarya</taxon>
        <taxon>Ascomycota</taxon>
        <taxon>Pezizomycotina</taxon>
        <taxon>Dothideomycetes</taxon>
        <taxon>Dothideomycetidae</taxon>
        <taxon>Mycosphaerellales</taxon>
        <taxon>Teratosphaeriaceae</taxon>
        <taxon>Elasticomyces</taxon>
    </lineage>
</organism>
<keyword evidence="1" id="KW-0732">Signal</keyword>
<feature type="signal peptide" evidence="1">
    <location>
        <begin position="1"/>
        <end position="19"/>
    </location>
</feature>
<dbReference type="Proteomes" id="UP001310594">
    <property type="component" value="Unassembled WGS sequence"/>
</dbReference>
<sequence>MQFFATALAAVLSITTAYAAPRPLAAPTPHEYIAAEKGSKLVKREVGGVRVCTGIGFTGSCDYVVWPLNVCIPLNDYAGHTLSFQPDADTECYLMQGRCNSNKVYADLYSDTPENSDLSGLPWIKQSESYLCLKPLDD</sequence>
<name>A0AAN7WHR0_9PEZI</name>
<feature type="chain" id="PRO_5042931173" evidence="1">
    <location>
        <begin position="20"/>
        <end position="138"/>
    </location>
</feature>
<evidence type="ECO:0000313" key="3">
    <source>
        <dbReference type="Proteomes" id="UP001310594"/>
    </source>
</evidence>
<protein>
    <submittedName>
        <fullName evidence="2">Uncharacterized protein</fullName>
    </submittedName>
</protein>
<dbReference type="AlphaFoldDB" id="A0AAN7WHR0"/>
<reference evidence="2" key="1">
    <citation type="submission" date="2023-08" db="EMBL/GenBank/DDBJ databases">
        <title>Black Yeasts Isolated from many extreme environments.</title>
        <authorList>
            <person name="Coleine C."/>
            <person name="Stajich J.E."/>
            <person name="Selbmann L."/>
        </authorList>
    </citation>
    <scope>NUCLEOTIDE SEQUENCE</scope>
    <source>
        <strain evidence="2">CCFEE 5810</strain>
    </source>
</reference>
<evidence type="ECO:0000256" key="1">
    <source>
        <dbReference type="SAM" id="SignalP"/>
    </source>
</evidence>
<evidence type="ECO:0000313" key="2">
    <source>
        <dbReference type="EMBL" id="KAK5708223.1"/>
    </source>
</evidence>